<evidence type="ECO:0000256" key="4">
    <source>
        <dbReference type="ARBA" id="ARBA00022475"/>
    </source>
</evidence>
<protein>
    <recommendedName>
        <fullName evidence="3">histidine kinase</fullName>
        <ecNumber evidence="3">2.7.13.3</ecNumber>
    </recommendedName>
</protein>
<dbReference type="Gene3D" id="3.30.565.10">
    <property type="entry name" value="Histidine kinase-like ATPase, C-terminal domain"/>
    <property type="match status" value="1"/>
</dbReference>
<organism evidence="15 16">
    <name type="scientific">Texcoconibacillus texcoconensis</name>
    <dbReference type="NCBI Taxonomy" id="1095777"/>
    <lineage>
        <taxon>Bacteria</taxon>
        <taxon>Bacillati</taxon>
        <taxon>Bacillota</taxon>
        <taxon>Bacilli</taxon>
        <taxon>Bacillales</taxon>
        <taxon>Bacillaceae</taxon>
        <taxon>Texcoconibacillus</taxon>
    </lineage>
</organism>
<keyword evidence="12" id="KW-1133">Transmembrane helix</keyword>
<evidence type="ECO:0000256" key="9">
    <source>
        <dbReference type="ARBA" id="ARBA00022840"/>
    </source>
</evidence>
<gene>
    <name evidence="15" type="ORF">HNQ41_002946</name>
</gene>
<dbReference type="RefSeq" id="WP_184665136.1">
    <property type="nucleotide sequence ID" value="NZ_JACHHB010000016.1"/>
</dbReference>
<dbReference type="InterPro" id="IPR003594">
    <property type="entry name" value="HATPase_dom"/>
</dbReference>
<evidence type="ECO:0000313" key="15">
    <source>
        <dbReference type="EMBL" id="MBB5174728.1"/>
    </source>
</evidence>
<keyword evidence="6" id="KW-0808">Transferase</keyword>
<dbReference type="Proteomes" id="UP000551878">
    <property type="component" value="Unassembled WGS sequence"/>
</dbReference>
<dbReference type="SMART" id="SM00304">
    <property type="entry name" value="HAMP"/>
    <property type="match status" value="2"/>
</dbReference>
<evidence type="ECO:0000259" key="14">
    <source>
        <dbReference type="PROSITE" id="PS50885"/>
    </source>
</evidence>
<comment type="subcellular location">
    <subcellularLocation>
        <location evidence="2">Cell membrane</location>
        <topology evidence="2">Multi-pass membrane protein</topology>
    </subcellularLocation>
</comment>
<evidence type="ECO:0000256" key="7">
    <source>
        <dbReference type="ARBA" id="ARBA00022741"/>
    </source>
</evidence>
<dbReference type="SUPFAM" id="SSF47384">
    <property type="entry name" value="Homodimeric domain of signal transducing histidine kinase"/>
    <property type="match status" value="1"/>
</dbReference>
<dbReference type="InterPro" id="IPR003660">
    <property type="entry name" value="HAMP_dom"/>
</dbReference>
<evidence type="ECO:0000256" key="11">
    <source>
        <dbReference type="ARBA" id="ARBA00023136"/>
    </source>
</evidence>
<evidence type="ECO:0000256" key="5">
    <source>
        <dbReference type="ARBA" id="ARBA00022553"/>
    </source>
</evidence>
<keyword evidence="9" id="KW-0067">ATP-binding</keyword>
<evidence type="ECO:0000259" key="13">
    <source>
        <dbReference type="PROSITE" id="PS50109"/>
    </source>
</evidence>
<dbReference type="PRINTS" id="PR00344">
    <property type="entry name" value="BCTRLSENSOR"/>
</dbReference>
<dbReference type="Pfam" id="PF00512">
    <property type="entry name" value="HisKA"/>
    <property type="match status" value="1"/>
</dbReference>
<keyword evidence="4" id="KW-1003">Cell membrane</keyword>
<keyword evidence="7" id="KW-0547">Nucleotide-binding</keyword>
<accession>A0A840QTV7</accession>
<dbReference type="PROSITE" id="PS50885">
    <property type="entry name" value="HAMP"/>
    <property type="match status" value="1"/>
</dbReference>
<evidence type="ECO:0000256" key="8">
    <source>
        <dbReference type="ARBA" id="ARBA00022777"/>
    </source>
</evidence>
<dbReference type="SMART" id="SM00388">
    <property type="entry name" value="HisKA"/>
    <property type="match status" value="1"/>
</dbReference>
<dbReference type="Gene3D" id="6.10.340.10">
    <property type="match status" value="1"/>
</dbReference>
<proteinExistence type="predicted"/>
<dbReference type="GO" id="GO:0005886">
    <property type="term" value="C:plasma membrane"/>
    <property type="evidence" value="ECO:0007669"/>
    <property type="project" value="UniProtKB-SubCell"/>
</dbReference>
<dbReference type="GO" id="GO:0004721">
    <property type="term" value="F:phosphoprotein phosphatase activity"/>
    <property type="evidence" value="ECO:0007669"/>
    <property type="project" value="TreeGrafter"/>
</dbReference>
<dbReference type="Pfam" id="PF00672">
    <property type="entry name" value="HAMP"/>
    <property type="match status" value="1"/>
</dbReference>
<name>A0A840QTV7_9BACI</name>
<keyword evidence="12" id="KW-0812">Transmembrane</keyword>
<dbReference type="SMART" id="SM00387">
    <property type="entry name" value="HATPase_c"/>
    <property type="match status" value="1"/>
</dbReference>
<keyword evidence="16" id="KW-1185">Reference proteome</keyword>
<keyword evidence="10" id="KW-0902">Two-component regulatory system</keyword>
<dbReference type="CDD" id="cd06225">
    <property type="entry name" value="HAMP"/>
    <property type="match status" value="1"/>
</dbReference>
<evidence type="ECO:0000256" key="2">
    <source>
        <dbReference type="ARBA" id="ARBA00004651"/>
    </source>
</evidence>
<evidence type="ECO:0000256" key="6">
    <source>
        <dbReference type="ARBA" id="ARBA00022679"/>
    </source>
</evidence>
<dbReference type="EMBL" id="JACHHB010000016">
    <property type="protein sequence ID" value="MBB5174728.1"/>
    <property type="molecule type" value="Genomic_DNA"/>
</dbReference>
<dbReference type="InterPro" id="IPR036097">
    <property type="entry name" value="HisK_dim/P_sf"/>
</dbReference>
<evidence type="ECO:0000256" key="12">
    <source>
        <dbReference type="SAM" id="Phobius"/>
    </source>
</evidence>
<dbReference type="GO" id="GO:0000155">
    <property type="term" value="F:phosphorelay sensor kinase activity"/>
    <property type="evidence" value="ECO:0007669"/>
    <property type="project" value="InterPro"/>
</dbReference>
<feature type="domain" description="HAMP" evidence="14">
    <location>
        <begin position="187"/>
        <end position="240"/>
    </location>
</feature>
<dbReference type="InterPro" id="IPR036890">
    <property type="entry name" value="HATPase_C_sf"/>
</dbReference>
<evidence type="ECO:0000256" key="3">
    <source>
        <dbReference type="ARBA" id="ARBA00012438"/>
    </source>
</evidence>
<dbReference type="PANTHER" id="PTHR45453">
    <property type="entry name" value="PHOSPHATE REGULON SENSOR PROTEIN PHOR"/>
    <property type="match status" value="1"/>
</dbReference>
<feature type="transmembrane region" description="Helical" evidence="12">
    <location>
        <begin position="12"/>
        <end position="32"/>
    </location>
</feature>
<reference evidence="15 16" key="1">
    <citation type="submission" date="2020-08" db="EMBL/GenBank/DDBJ databases">
        <title>Genomic Encyclopedia of Type Strains, Phase IV (KMG-IV): sequencing the most valuable type-strain genomes for metagenomic binning, comparative biology and taxonomic classification.</title>
        <authorList>
            <person name="Goeker M."/>
        </authorList>
    </citation>
    <scope>NUCLEOTIDE SEQUENCE [LARGE SCALE GENOMIC DNA]</scope>
    <source>
        <strain evidence="15 16">DSM 24696</strain>
    </source>
</reference>
<dbReference type="Pfam" id="PF02518">
    <property type="entry name" value="HATPase_c"/>
    <property type="match status" value="1"/>
</dbReference>
<comment type="caution">
    <text evidence="15">The sequence shown here is derived from an EMBL/GenBank/DDBJ whole genome shotgun (WGS) entry which is preliminary data.</text>
</comment>
<dbReference type="Gene3D" id="1.10.287.130">
    <property type="match status" value="1"/>
</dbReference>
<dbReference type="InterPro" id="IPR004358">
    <property type="entry name" value="Sig_transdc_His_kin-like_C"/>
</dbReference>
<feature type="transmembrane region" description="Helical" evidence="12">
    <location>
        <begin position="166"/>
        <end position="186"/>
    </location>
</feature>
<evidence type="ECO:0000313" key="16">
    <source>
        <dbReference type="Proteomes" id="UP000551878"/>
    </source>
</evidence>
<keyword evidence="11 12" id="KW-0472">Membrane</keyword>
<dbReference type="GO" id="GO:0016036">
    <property type="term" value="P:cellular response to phosphate starvation"/>
    <property type="evidence" value="ECO:0007669"/>
    <property type="project" value="TreeGrafter"/>
</dbReference>
<dbReference type="InterPro" id="IPR005467">
    <property type="entry name" value="His_kinase_dom"/>
</dbReference>
<dbReference type="EC" id="2.7.13.3" evidence="3"/>
<dbReference type="PROSITE" id="PS50109">
    <property type="entry name" value="HIS_KIN"/>
    <property type="match status" value="1"/>
</dbReference>
<dbReference type="InterPro" id="IPR050351">
    <property type="entry name" value="BphY/WalK/GraS-like"/>
</dbReference>
<dbReference type="GO" id="GO:0005524">
    <property type="term" value="F:ATP binding"/>
    <property type="evidence" value="ECO:0007669"/>
    <property type="project" value="UniProtKB-KW"/>
</dbReference>
<evidence type="ECO:0000256" key="10">
    <source>
        <dbReference type="ARBA" id="ARBA00023012"/>
    </source>
</evidence>
<sequence length="461" mass="52529">MFRTLHSKLLTFFLALSLGGILLISIAIFFGFQETFNDYLTANRDEQIEQISQELKFEFQSEGRLSGQSIQMMLNHYAVHEQLFFRVFDANGQMIVDSTEQGNHMNHRMMGRSRNSGEQVDVDSDLFDEKTMPLTVNGEEVGTLIAHYPATFMSTDVEFLKQFSKYLIGAVLIMTILSFILSFVFSKRLSSGLKQMSQATSALKQQELNVRVPTEHHVKELEELSEGFNDLVDSLQTGDKLRKQFTSDLAHELRTPLATLRSQLESFQDGVFEPTPERLNQCHHELMRLVRLVNEMEKLHAAENPQIKLNLESIDAKKVLHALYNQFYTTFQEKGVQLSIKEPEDVFFSADRDRFMQIMTNLLNNALKYTDPGGSVTLHVEQNEEGTHLSVTDTGRGMNEEELTFIYERFYRGEKSRNRETGGLGIGMSIVKALVDAHGGMIDVKSEKGRGTTFTVTFRTV</sequence>
<dbReference type="CDD" id="cd00082">
    <property type="entry name" value="HisKA"/>
    <property type="match status" value="1"/>
</dbReference>
<feature type="domain" description="Histidine kinase" evidence="13">
    <location>
        <begin position="248"/>
        <end position="461"/>
    </location>
</feature>
<dbReference type="FunFam" id="3.30.565.10:FF:000006">
    <property type="entry name" value="Sensor histidine kinase WalK"/>
    <property type="match status" value="1"/>
</dbReference>
<comment type="catalytic activity">
    <reaction evidence="1">
        <text>ATP + protein L-histidine = ADP + protein N-phospho-L-histidine.</text>
        <dbReference type="EC" id="2.7.13.3"/>
    </reaction>
</comment>
<dbReference type="InterPro" id="IPR003661">
    <property type="entry name" value="HisK_dim/P_dom"/>
</dbReference>
<evidence type="ECO:0000256" key="1">
    <source>
        <dbReference type="ARBA" id="ARBA00000085"/>
    </source>
</evidence>
<dbReference type="PANTHER" id="PTHR45453:SF1">
    <property type="entry name" value="PHOSPHATE REGULON SENSOR PROTEIN PHOR"/>
    <property type="match status" value="1"/>
</dbReference>
<keyword evidence="5" id="KW-0597">Phosphoprotein</keyword>
<dbReference type="AlphaFoldDB" id="A0A840QTV7"/>
<dbReference type="CDD" id="cd00075">
    <property type="entry name" value="HATPase"/>
    <property type="match status" value="1"/>
</dbReference>
<keyword evidence="8 15" id="KW-0418">Kinase</keyword>
<dbReference type="SUPFAM" id="SSF55874">
    <property type="entry name" value="ATPase domain of HSP90 chaperone/DNA topoisomerase II/histidine kinase"/>
    <property type="match status" value="1"/>
</dbReference>